<dbReference type="InterPro" id="IPR036010">
    <property type="entry name" value="2Fe-2S_ferredoxin-like_sf"/>
</dbReference>
<keyword evidence="3" id="KW-0479">Metal-binding</keyword>
<dbReference type="GO" id="GO:0140647">
    <property type="term" value="P:P450-containing electron transport chain"/>
    <property type="evidence" value="ECO:0007669"/>
    <property type="project" value="InterPro"/>
</dbReference>
<comment type="cofactor">
    <cofactor evidence="6">
        <name>[2Fe-2S] cluster</name>
        <dbReference type="ChEBI" id="CHEBI:190135"/>
    </cofactor>
</comment>
<dbReference type="EMBL" id="NHSJ01000034">
    <property type="protein sequence ID" value="PPQ32834.1"/>
    <property type="molecule type" value="Genomic_DNA"/>
</dbReference>
<reference evidence="7 8" key="1">
    <citation type="journal article" date="2018" name="Arch. Microbiol.">
        <title>New insights into the metabolic potential of the phototrophic purple bacterium Rhodopila globiformis DSM 161(T) from its draft genome sequence and evidence for a vanadium-dependent nitrogenase.</title>
        <authorList>
            <person name="Imhoff J.F."/>
            <person name="Rahn T."/>
            <person name="Kunzel S."/>
            <person name="Neulinger S.C."/>
        </authorList>
    </citation>
    <scope>NUCLEOTIDE SEQUENCE [LARGE SCALE GENOMIC DNA]</scope>
    <source>
        <strain evidence="7 8">DSM 16996</strain>
    </source>
</reference>
<evidence type="ECO:0000256" key="6">
    <source>
        <dbReference type="ARBA" id="ARBA00034078"/>
    </source>
</evidence>
<dbReference type="OrthoDB" id="9796486at2"/>
<dbReference type="PANTHER" id="PTHR23426:SF65">
    <property type="entry name" value="FERREDOXIN-2, MITOCHONDRIAL"/>
    <property type="match status" value="1"/>
</dbReference>
<evidence type="ECO:0000256" key="5">
    <source>
        <dbReference type="ARBA" id="ARBA00023014"/>
    </source>
</evidence>
<dbReference type="InterPro" id="IPR001055">
    <property type="entry name" value="Adrenodoxin-like"/>
</dbReference>
<dbReference type="SUPFAM" id="SSF54292">
    <property type="entry name" value="2Fe-2S ferredoxin-like"/>
    <property type="match status" value="1"/>
</dbReference>
<dbReference type="CDD" id="cd00207">
    <property type="entry name" value="fer2"/>
    <property type="match status" value="1"/>
</dbReference>
<comment type="similarity">
    <text evidence="1">Belongs to the adrenodoxin/putidaredoxin family.</text>
</comment>
<accession>A0A2S6NE37</accession>
<evidence type="ECO:0000313" key="7">
    <source>
        <dbReference type="EMBL" id="PPQ32834.1"/>
    </source>
</evidence>
<dbReference type="PROSITE" id="PS51085">
    <property type="entry name" value="2FE2S_FER_2"/>
    <property type="match status" value="1"/>
</dbReference>
<evidence type="ECO:0000256" key="2">
    <source>
        <dbReference type="ARBA" id="ARBA00022714"/>
    </source>
</evidence>
<dbReference type="Pfam" id="PF00111">
    <property type="entry name" value="Fer2"/>
    <property type="match status" value="1"/>
</dbReference>
<dbReference type="InterPro" id="IPR012675">
    <property type="entry name" value="Beta-grasp_dom_sf"/>
</dbReference>
<dbReference type="Gene3D" id="3.10.20.30">
    <property type="match status" value="1"/>
</dbReference>
<dbReference type="GO" id="GO:0009055">
    <property type="term" value="F:electron transfer activity"/>
    <property type="evidence" value="ECO:0007669"/>
    <property type="project" value="TreeGrafter"/>
</dbReference>
<dbReference type="InterPro" id="IPR001041">
    <property type="entry name" value="2Fe-2S_ferredoxin-type"/>
</dbReference>
<evidence type="ECO:0000256" key="3">
    <source>
        <dbReference type="ARBA" id="ARBA00022723"/>
    </source>
</evidence>
<evidence type="ECO:0000256" key="4">
    <source>
        <dbReference type="ARBA" id="ARBA00023004"/>
    </source>
</evidence>
<keyword evidence="4" id="KW-0408">Iron</keyword>
<sequence length="99" mass="10344">MVSVTLAPSGAVVEANEGETLLSVILKAIPGFNHKCDGKAQCGSCHISVLEGRKGVTKTTKEENSKLDELVGVGSKSRLACQSSILGTENVKVEILSFV</sequence>
<dbReference type="RefSeq" id="WP_104506607.1">
    <property type="nucleotide sequence ID" value="NZ_JACIGC010000007.1"/>
</dbReference>
<dbReference type="Proteomes" id="UP000239089">
    <property type="component" value="Unassembled WGS sequence"/>
</dbReference>
<dbReference type="GO" id="GO:0046872">
    <property type="term" value="F:metal ion binding"/>
    <property type="evidence" value="ECO:0007669"/>
    <property type="project" value="UniProtKB-KW"/>
</dbReference>
<organism evidence="7 8">
    <name type="scientific">Rhodoblastus sphagnicola</name>
    <dbReference type="NCBI Taxonomy" id="333368"/>
    <lineage>
        <taxon>Bacteria</taxon>
        <taxon>Pseudomonadati</taxon>
        <taxon>Pseudomonadota</taxon>
        <taxon>Alphaproteobacteria</taxon>
        <taxon>Hyphomicrobiales</taxon>
        <taxon>Rhodoblastaceae</taxon>
        <taxon>Rhodoblastus</taxon>
    </lineage>
</organism>
<gene>
    <name evidence="7" type="ORF">CCR94_04145</name>
</gene>
<keyword evidence="8" id="KW-1185">Reference proteome</keyword>
<name>A0A2S6NE37_9HYPH</name>
<proteinExistence type="inferred from homology"/>
<evidence type="ECO:0000313" key="8">
    <source>
        <dbReference type="Proteomes" id="UP000239089"/>
    </source>
</evidence>
<keyword evidence="5" id="KW-0411">Iron-sulfur</keyword>
<keyword evidence="2" id="KW-0001">2Fe-2S</keyword>
<dbReference type="AlphaFoldDB" id="A0A2S6NE37"/>
<evidence type="ECO:0000256" key="1">
    <source>
        <dbReference type="ARBA" id="ARBA00010914"/>
    </source>
</evidence>
<dbReference type="PANTHER" id="PTHR23426">
    <property type="entry name" value="FERREDOXIN/ADRENODOXIN"/>
    <property type="match status" value="1"/>
</dbReference>
<protein>
    <submittedName>
        <fullName evidence="7">Ferredoxin</fullName>
    </submittedName>
</protein>
<comment type="caution">
    <text evidence="7">The sequence shown here is derived from an EMBL/GenBank/DDBJ whole genome shotgun (WGS) entry which is preliminary data.</text>
</comment>
<dbReference type="GO" id="GO:0051537">
    <property type="term" value="F:2 iron, 2 sulfur cluster binding"/>
    <property type="evidence" value="ECO:0007669"/>
    <property type="project" value="UniProtKB-KW"/>
</dbReference>